<sequence length="673" mass="70727">MKEFSVLLALTAGLSAIVSASSIIKPRLVGSGQMDFGVHGSNNIKSPLSVRQTVTSGGIGTLDDPITEITNASTGILYKNDGQTYCEVAITSQNFGIAAASCFDYAGGNVDLSVKYFVMMSSNTQIAAFGTYAVQVVTPHPNYNPTTYANNIAVLKLTTVPGFSFTQAIADWPAEWSQYIFFHRSLTNVMPYHFNAPIVATTNATSDTTACSAASAVYAKNPDGFVCSTLTVTSYLNTACVAPYGSVYGVNSPNSAKLGALFSHSAIYGSGGYCGKGPFYNYYTILRNYIPWISQQYGGQINTYHTTGATSYVAASNANYQMNNPTAPAADNVAIIGNYTESPVTVERQAVLEVPAIPAVSLVDAVDSTDIITQTSTEIASSVQTVTTTTTSPTTATTETTLTVSTTTTLTDTSTSVLTLTSIEVSVMTVTATNVVPTVIGATNSIISPIIVSVTDMSIITVGNGQVETVTVTVSSNLANPGQTIIQSMPGSTVTITETATTTEAAQSVTVTTTATLTPLVVSSVSTLTFTDIDFYTLVSTTTSLSTTTVTSGAFLSAVLPNTGISSASSELPTESSSESNLASSEPKSKDKMSVGLISAIVVILLLLLGAIIGFCIYRKRKNRSLERQEVLAYNADMCLASKGRVNNWYLGKFWDRLVGSKEAPPDYMSSAN</sequence>
<keyword evidence="3" id="KW-0732">Signal</keyword>
<evidence type="ECO:0000259" key="4">
    <source>
        <dbReference type="PROSITE" id="PS50240"/>
    </source>
</evidence>
<dbReference type="PANTHER" id="PTHR24260">
    <property type="match status" value="1"/>
</dbReference>
<feature type="compositionally biased region" description="Low complexity" evidence="1">
    <location>
        <begin position="567"/>
        <end position="586"/>
    </location>
</feature>
<feature type="chain" id="PRO_5040891112" description="Peptidase S1 domain-containing protein" evidence="3">
    <location>
        <begin position="21"/>
        <end position="673"/>
    </location>
</feature>
<evidence type="ECO:0000256" key="3">
    <source>
        <dbReference type="SAM" id="SignalP"/>
    </source>
</evidence>
<feature type="signal peptide" evidence="3">
    <location>
        <begin position="1"/>
        <end position="20"/>
    </location>
</feature>
<organism evidence="5 6">
    <name type="scientific">Coemansia spiralis</name>
    <dbReference type="NCBI Taxonomy" id="417178"/>
    <lineage>
        <taxon>Eukaryota</taxon>
        <taxon>Fungi</taxon>
        <taxon>Fungi incertae sedis</taxon>
        <taxon>Zoopagomycota</taxon>
        <taxon>Kickxellomycotina</taxon>
        <taxon>Kickxellomycetes</taxon>
        <taxon>Kickxellales</taxon>
        <taxon>Kickxellaceae</taxon>
        <taxon>Coemansia</taxon>
    </lineage>
</organism>
<dbReference type="Gene3D" id="2.40.10.10">
    <property type="entry name" value="Trypsin-like serine proteases"/>
    <property type="match status" value="1"/>
</dbReference>
<dbReference type="InterPro" id="IPR009003">
    <property type="entry name" value="Peptidase_S1_PA"/>
</dbReference>
<dbReference type="InterPro" id="IPR043504">
    <property type="entry name" value="Peptidase_S1_PA_chymotrypsin"/>
</dbReference>
<dbReference type="PANTHER" id="PTHR24260:SF145">
    <property type="entry name" value="FI17609P1-RELATED"/>
    <property type="match status" value="1"/>
</dbReference>
<keyword evidence="2" id="KW-0812">Transmembrane</keyword>
<dbReference type="Proteomes" id="UP001151518">
    <property type="component" value="Unassembled WGS sequence"/>
</dbReference>
<gene>
    <name evidence="5" type="ORF">GGI25_003528</name>
</gene>
<feature type="transmembrane region" description="Helical" evidence="2">
    <location>
        <begin position="595"/>
        <end position="618"/>
    </location>
</feature>
<feature type="domain" description="Peptidase S1" evidence="4">
    <location>
        <begin position="28"/>
        <end position="298"/>
    </location>
</feature>
<proteinExistence type="predicted"/>
<dbReference type="PROSITE" id="PS50240">
    <property type="entry name" value="TRYPSIN_DOM"/>
    <property type="match status" value="1"/>
</dbReference>
<dbReference type="GO" id="GO:0006508">
    <property type="term" value="P:proteolysis"/>
    <property type="evidence" value="ECO:0007669"/>
    <property type="project" value="InterPro"/>
</dbReference>
<evidence type="ECO:0000256" key="1">
    <source>
        <dbReference type="SAM" id="MobiDB-lite"/>
    </source>
</evidence>
<feature type="region of interest" description="Disordered" evidence="1">
    <location>
        <begin position="567"/>
        <end position="589"/>
    </location>
</feature>
<evidence type="ECO:0000313" key="5">
    <source>
        <dbReference type="EMBL" id="KAJ2676493.1"/>
    </source>
</evidence>
<evidence type="ECO:0000313" key="6">
    <source>
        <dbReference type="Proteomes" id="UP001151518"/>
    </source>
</evidence>
<dbReference type="AlphaFoldDB" id="A0A9W8G8D8"/>
<reference evidence="5" key="1">
    <citation type="submission" date="2022-07" db="EMBL/GenBank/DDBJ databases">
        <title>Phylogenomic reconstructions and comparative analyses of Kickxellomycotina fungi.</title>
        <authorList>
            <person name="Reynolds N.K."/>
            <person name="Stajich J.E."/>
            <person name="Barry K."/>
            <person name="Grigoriev I.V."/>
            <person name="Crous P."/>
            <person name="Smith M.E."/>
        </authorList>
    </citation>
    <scope>NUCLEOTIDE SEQUENCE</scope>
    <source>
        <strain evidence="5">NRRL 3115</strain>
    </source>
</reference>
<dbReference type="OrthoDB" id="5565075at2759"/>
<dbReference type="EMBL" id="JANBTW010000039">
    <property type="protein sequence ID" value="KAJ2676493.1"/>
    <property type="molecule type" value="Genomic_DNA"/>
</dbReference>
<dbReference type="GO" id="GO:0004252">
    <property type="term" value="F:serine-type endopeptidase activity"/>
    <property type="evidence" value="ECO:0007669"/>
    <property type="project" value="InterPro"/>
</dbReference>
<comment type="caution">
    <text evidence="5">The sequence shown here is derived from an EMBL/GenBank/DDBJ whole genome shotgun (WGS) entry which is preliminary data.</text>
</comment>
<dbReference type="SUPFAM" id="SSF50494">
    <property type="entry name" value="Trypsin-like serine proteases"/>
    <property type="match status" value="1"/>
</dbReference>
<evidence type="ECO:0000256" key="2">
    <source>
        <dbReference type="SAM" id="Phobius"/>
    </source>
</evidence>
<keyword evidence="2" id="KW-0472">Membrane</keyword>
<name>A0A9W8G8D8_9FUNG</name>
<keyword evidence="2" id="KW-1133">Transmembrane helix</keyword>
<dbReference type="InterPro" id="IPR001254">
    <property type="entry name" value="Trypsin_dom"/>
</dbReference>
<protein>
    <recommendedName>
        <fullName evidence="4">Peptidase S1 domain-containing protein</fullName>
    </recommendedName>
</protein>
<dbReference type="InterPro" id="IPR051333">
    <property type="entry name" value="CLIP_Serine_Protease"/>
</dbReference>
<accession>A0A9W8G8D8</accession>
<dbReference type="Pfam" id="PF00089">
    <property type="entry name" value="Trypsin"/>
    <property type="match status" value="1"/>
</dbReference>